<protein>
    <submittedName>
        <fullName evidence="5">Uncharacterized protein</fullName>
    </submittedName>
</protein>
<dbReference type="KEGG" id="kng:KNAG_0I02590"/>
<dbReference type="eggNOG" id="KOG0504">
    <property type="taxonomic scope" value="Eukaryota"/>
</dbReference>
<dbReference type="OMA" id="YHGDINV"/>
<reference evidence="6" key="2">
    <citation type="submission" date="2012-08" db="EMBL/GenBank/DDBJ databases">
        <title>Genome sequence of Kazachstania naganishii.</title>
        <authorList>
            <person name="Gordon J.L."/>
            <person name="Armisen D."/>
            <person name="Proux-Wera E."/>
            <person name="OhEigeartaigh S.S."/>
            <person name="Byrne K.P."/>
            <person name="Wolfe K.H."/>
        </authorList>
    </citation>
    <scope>NUCLEOTIDE SEQUENCE [LARGE SCALE GENOMIC DNA]</scope>
    <source>
        <strain evidence="6">ATCC MYA-139 / BCRC 22969 / CBS 8797 / CCRC 22969 / KCTC 17520 / NBRC 10181 / NCYC 3082</strain>
    </source>
</reference>
<accession>J7S9E1</accession>
<evidence type="ECO:0000256" key="2">
    <source>
        <dbReference type="ARBA" id="ARBA00023043"/>
    </source>
</evidence>
<dbReference type="SMART" id="SM00248">
    <property type="entry name" value="ANK"/>
    <property type="match status" value="1"/>
</dbReference>
<dbReference type="Pfam" id="PF13857">
    <property type="entry name" value="Ank_5"/>
    <property type="match status" value="1"/>
</dbReference>
<dbReference type="HOGENOM" id="CLU_078327_0_0_1"/>
<dbReference type="OrthoDB" id="19174at2759"/>
<sequence length="214" mass="24141">MNIWVAASDGRLDVVKSFLTDSTGLTANSADPNGYTPIHAAAAYGHIDMLRTLCREYDGDINIRDADGDTPLHHIEDVATATFIIEELNGAYNLTNNEGKTALQVFEENAEDPDLIEYMKLKCGIPLQTDSFGIDKDELAQFKDNIHYTLQNETAFDDLDEESLARRKKLEEIIQGDNAEQELENYIREMIRSSQILDGSTESHDEEPDTKRRR</sequence>
<dbReference type="AlphaFoldDB" id="J7S9E1"/>
<dbReference type="PANTHER" id="PTHR24171:SF9">
    <property type="entry name" value="ANKYRIN REPEAT DOMAIN-CONTAINING PROTEIN 39"/>
    <property type="match status" value="1"/>
</dbReference>
<keyword evidence="2 3" id="KW-0040">ANK repeat</keyword>
<feature type="region of interest" description="Disordered" evidence="4">
    <location>
        <begin position="194"/>
        <end position="214"/>
    </location>
</feature>
<reference evidence="5 6" key="1">
    <citation type="journal article" date="2011" name="Proc. Natl. Acad. Sci. U.S.A.">
        <title>Evolutionary erosion of yeast sex chromosomes by mating-type switching accidents.</title>
        <authorList>
            <person name="Gordon J.L."/>
            <person name="Armisen D."/>
            <person name="Proux-Wera E."/>
            <person name="Oheigeartaigh S.S."/>
            <person name="Byrne K.P."/>
            <person name="Wolfe K.H."/>
        </authorList>
    </citation>
    <scope>NUCLEOTIDE SEQUENCE [LARGE SCALE GENOMIC DNA]</scope>
    <source>
        <strain evidence="6">ATCC MYA-139 / BCRC 22969 / CBS 8797 / CCRC 22969 / KCTC 17520 / NBRC 10181 / NCYC 3082</strain>
    </source>
</reference>
<dbReference type="PROSITE" id="PS50088">
    <property type="entry name" value="ANK_REPEAT"/>
    <property type="match status" value="1"/>
</dbReference>
<dbReference type="GeneID" id="34527787"/>
<dbReference type="STRING" id="1071383.J7S9E1"/>
<name>J7S9E1_HUIN7</name>
<dbReference type="SUPFAM" id="SSF48403">
    <property type="entry name" value="Ankyrin repeat"/>
    <property type="match status" value="1"/>
</dbReference>
<keyword evidence="6" id="KW-1185">Reference proteome</keyword>
<dbReference type="PROSITE" id="PS50297">
    <property type="entry name" value="ANK_REP_REGION"/>
    <property type="match status" value="1"/>
</dbReference>
<feature type="repeat" description="ANK" evidence="3">
    <location>
        <begin position="33"/>
        <end position="66"/>
    </location>
</feature>
<keyword evidence="1" id="KW-0677">Repeat</keyword>
<gene>
    <name evidence="5" type="primary">KNAG0I02590</name>
    <name evidence="5" type="ordered locus">KNAG_0I02590</name>
</gene>
<dbReference type="Gene3D" id="1.25.40.20">
    <property type="entry name" value="Ankyrin repeat-containing domain"/>
    <property type="match status" value="1"/>
</dbReference>
<dbReference type="PANTHER" id="PTHR24171">
    <property type="entry name" value="ANKYRIN REPEAT DOMAIN-CONTAINING PROTEIN 39-RELATED"/>
    <property type="match status" value="1"/>
</dbReference>
<evidence type="ECO:0000313" key="5">
    <source>
        <dbReference type="EMBL" id="CCK72044.1"/>
    </source>
</evidence>
<organism evidence="5 6">
    <name type="scientific">Huiozyma naganishii (strain ATCC MYA-139 / BCRC 22969 / CBS 8797 / KCTC 17520 / NBRC 10181 / NCYC 3082 / Yp74L-3)</name>
    <name type="common">Yeast</name>
    <name type="synonym">Kazachstania naganishii</name>
    <dbReference type="NCBI Taxonomy" id="1071383"/>
    <lineage>
        <taxon>Eukaryota</taxon>
        <taxon>Fungi</taxon>
        <taxon>Dikarya</taxon>
        <taxon>Ascomycota</taxon>
        <taxon>Saccharomycotina</taxon>
        <taxon>Saccharomycetes</taxon>
        <taxon>Saccharomycetales</taxon>
        <taxon>Saccharomycetaceae</taxon>
        <taxon>Huiozyma</taxon>
    </lineage>
</organism>
<evidence type="ECO:0000256" key="3">
    <source>
        <dbReference type="PROSITE-ProRule" id="PRU00023"/>
    </source>
</evidence>
<proteinExistence type="predicted"/>
<evidence type="ECO:0000256" key="1">
    <source>
        <dbReference type="ARBA" id="ARBA00022737"/>
    </source>
</evidence>
<evidence type="ECO:0000313" key="6">
    <source>
        <dbReference type="Proteomes" id="UP000006310"/>
    </source>
</evidence>
<dbReference type="RefSeq" id="XP_022466289.1">
    <property type="nucleotide sequence ID" value="XM_022609944.1"/>
</dbReference>
<dbReference type="Proteomes" id="UP000006310">
    <property type="component" value="Chromosome 9"/>
</dbReference>
<evidence type="ECO:0000256" key="4">
    <source>
        <dbReference type="SAM" id="MobiDB-lite"/>
    </source>
</evidence>
<dbReference type="EMBL" id="HE978322">
    <property type="protein sequence ID" value="CCK72044.1"/>
    <property type="molecule type" value="Genomic_DNA"/>
</dbReference>
<dbReference type="InterPro" id="IPR002110">
    <property type="entry name" value="Ankyrin_rpt"/>
</dbReference>
<dbReference type="InterPro" id="IPR036770">
    <property type="entry name" value="Ankyrin_rpt-contain_sf"/>
</dbReference>